<dbReference type="EMBL" id="JAWRVE010000133">
    <property type="protein sequence ID" value="KAL1855221.1"/>
    <property type="molecule type" value="Genomic_DNA"/>
</dbReference>
<name>A0ABR3W7Z6_9PEZI</name>
<keyword evidence="2" id="KW-0294">Fucose metabolism</keyword>
<evidence type="ECO:0008006" key="6">
    <source>
        <dbReference type="Google" id="ProtNLM"/>
    </source>
</evidence>
<evidence type="ECO:0000313" key="5">
    <source>
        <dbReference type="Proteomes" id="UP001583177"/>
    </source>
</evidence>
<evidence type="ECO:0000256" key="2">
    <source>
        <dbReference type="ARBA" id="ARBA00023253"/>
    </source>
</evidence>
<protein>
    <recommendedName>
        <fullName evidence="6">Alternative oxidase</fullName>
    </recommendedName>
</protein>
<comment type="caution">
    <text evidence="4">The sequence shown here is derived from an EMBL/GenBank/DDBJ whole genome shotgun (WGS) entry which is preliminary data.</text>
</comment>
<accession>A0ABR3W7Z6</accession>
<dbReference type="Proteomes" id="UP001583177">
    <property type="component" value="Unassembled WGS sequence"/>
</dbReference>
<reference evidence="4 5" key="1">
    <citation type="journal article" date="2024" name="IMA Fungus">
        <title>IMA Genome - F19 : A genome assembly and annotation guide to empower mycologists, including annotated draft genome sequences of Ceratocystis pirilliformis, Diaporthe australafricana, Fusarium ophioides, Paecilomyces lecythidis, and Sporothrix stenoceras.</title>
        <authorList>
            <person name="Aylward J."/>
            <person name="Wilson A.M."/>
            <person name="Visagie C.M."/>
            <person name="Spraker J."/>
            <person name="Barnes I."/>
            <person name="Buitendag C."/>
            <person name="Ceriani C."/>
            <person name="Del Mar Angel L."/>
            <person name="du Plessis D."/>
            <person name="Fuchs T."/>
            <person name="Gasser K."/>
            <person name="Kramer D."/>
            <person name="Li W."/>
            <person name="Munsamy K."/>
            <person name="Piso A."/>
            <person name="Price J.L."/>
            <person name="Sonnekus B."/>
            <person name="Thomas C."/>
            <person name="van der Nest A."/>
            <person name="van Dijk A."/>
            <person name="van Heerden A."/>
            <person name="van Vuuren N."/>
            <person name="Yilmaz N."/>
            <person name="Duong T.A."/>
            <person name="van der Merwe N.A."/>
            <person name="Wingfield M.J."/>
            <person name="Wingfield B.D."/>
        </authorList>
    </citation>
    <scope>NUCLEOTIDE SEQUENCE [LARGE SCALE GENOMIC DNA]</scope>
    <source>
        <strain evidence="4 5">CMW 18300</strain>
    </source>
</reference>
<proteinExistence type="predicted"/>
<gene>
    <name evidence="4" type="ORF">Daus18300_011222</name>
</gene>
<dbReference type="Gene3D" id="3.40.50.11350">
    <property type="match status" value="1"/>
</dbReference>
<dbReference type="CDD" id="cd11296">
    <property type="entry name" value="O-FucT_like"/>
    <property type="match status" value="1"/>
</dbReference>
<keyword evidence="3" id="KW-0119">Carbohydrate metabolism</keyword>
<evidence type="ECO:0000256" key="1">
    <source>
        <dbReference type="ARBA" id="ARBA00022679"/>
    </source>
</evidence>
<sequence>MLCQDRPWVVAFLMGALLVTIWSTRLLGGLGDGVAVLLFAQDGAGSGSSQHENETQAERAFVRQAIDTEFPTAIDYTPIKEICTRNPSNFRPGLLFTCEGQHGGIGMLRNQILKCVRYAINGGGALVVPSIALRNPSDLTDIETTNEVPLDYLMESKTFVKHLTAGCPGMKVYERAEDFPGYEQRVEVDLIGDQFEPNHPVTGLEFPREWRRFFDEWLDQQKTPIQPSAPVHVKLGQSFLEYPVHDDGDAFVREFGKILSFRNDTRALAAKVLWQLRQRFSLARQLDPARAINRDAFYGAHLRLEEDAIWAWPPEEWRYSRMEEQFREQFENLARTGLRVVYVASGDQGVVDLFAERLRASSLVPGGKDVAVVTKYDLLRGADREELDALTFDQQALVDFMIMFKASAFMGVAHSSFPWNVALRRHEISKYAAYGNQGSDLLRDEYSVIMGMRADYPHVDPFEYGIWP</sequence>
<organism evidence="4 5">
    <name type="scientific">Diaporthe australafricana</name>
    <dbReference type="NCBI Taxonomy" id="127596"/>
    <lineage>
        <taxon>Eukaryota</taxon>
        <taxon>Fungi</taxon>
        <taxon>Dikarya</taxon>
        <taxon>Ascomycota</taxon>
        <taxon>Pezizomycotina</taxon>
        <taxon>Sordariomycetes</taxon>
        <taxon>Sordariomycetidae</taxon>
        <taxon>Diaporthales</taxon>
        <taxon>Diaporthaceae</taxon>
        <taxon>Diaporthe</taxon>
    </lineage>
</organism>
<dbReference type="InterPro" id="IPR019378">
    <property type="entry name" value="GDP-Fuc_O-FucTrfase"/>
</dbReference>
<dbReference type="Pfam" id="PF10250">
    <property type="entry name" value="O-FucT"/>
    <property type="match status" value="1"/>
</dbReference>
<keyword evidence="5" id="KW-1185">Reference proteome</keyword>
<keyword evidence="1" id="KW-0808">Transferase</keyword>
<evidence type="ECO:0000256" key="3">
    <source>
        <dbReference type="ARBA" id="ARBA00023277"/>
    </source>
</evidence>
<evidence type="ECO:0000313" key="4">
    <source>
        <dbReference type="EMBL" id="KAL1855221.1"/>
    </source>
</evidence>